<dbReference type="PANTHER" id="PTHR33832">
    <property type="entry name" value="SERINE-TYPE ENDOPEPTIDASE INHIBITOR"/>
    <property type="match status" value="1"/>
</dbReference>
<dbReference type="Pfam" id="PF02428">
    <property type="entry name" value="Prot_inhib_II"/>
    <property type="match status" value="1"/>
</dbReference>
<comment type="caution">
    <text evidence="6">The sequence shown here is derived from an EMBL/GenBank/DDBJ whole genome shotgun (WGS) entry which is preliminary data.</text>
</comment>
<dbReference type="EMBL" id="JAJAGQ010000021">
    <property type="protein sequence ID" value="KAJ8531448.1"/>
    <property type="molecule type" value="Genomic_DNA"/>
</dbReference>
<keyword evidence="7" id="KW-1185">Reference proteome</keyword>
<dbReference type="Gene3D" id="3.30.60.30">
    <property type="match status" value="2"/>
</dbReference>
<evidence type="ECO:0008006" key="8">
    <source>
        <dbReference type="Google" id="ProtNLM"/>
    </source>
</evidence>
<dbReference type="InterPro" id="IPR003465">
    <property type="entry name" value="Prot_inh_I20"/>
</dbReference>
<keyword evidence="4" id="KW-1015">Disulfide bond</keyword>
<accession>A0A9Q1QYC7</accession>
<dbReference type="SUPFAM" id="SSF100897">
    <property type="entry name" value="Plant proteinase inhibitors"/>
    <property type="match status" value="1"/>
</dbReference>
<feature type="chain" id="PRO_5040229277" description="Proteinase inhibitor type-2 CEVI57" evidence="5">
    <location>
        <begin position="30"/>
        <end position="90"/>
    </location>
</feature>
<name>A0A9Q1QYC7_9SOLA</name>
<comment type="similarity">
    <text evidence="1">Belongs to the protease inhibitor I20 (potato type II proteinase inhibitor) family.</text>
</comment>
<dbReference type="Proteomes" id="UP001152561">
    <property type="component" value="Unassembled WGS sequence"/>
</dbReference>
<dbReference type="OrthoDB" id="1286090at2759"/>
<organism evidence="6 7">
    <name type="scientific">Anisodus acutangulus</name>
    <dbReference type="NCBI Taxonomy" id="402998"/>
    <lineage>
        <taxon>Eukaryota</taxon>
        <taxon>Viridiplantae</taxon>
        <taxon>Streptophyta</taxon>
        <taxon>Embryophyta</taxon>
        <taxon>Tracheophyta</taxon>
        <taxon>Spermatophyta</taxon>
        <taxon>Magnoliopsida</taxon>
        <taxon>eudicotyledons</taxon>
        <taxon>Gunneridae</taxon>
        <taxon>Pentapetalae</taxon>
        <taxon>asterids</taxon>
        <taxon>lamiids</taxon>
        <taxon>Solanales</taxon>
        <taxon>Solanaceae</taxon>
        <taxon>Solanoideae</taxon>
        <taxon>Hyoscyameae</taxon>
        <taxon>Anisodus</taxon>
    </lineage>
</organism>
<proteinExistence type="inferred from homology"/>
<evidence type="ECO:0000313" key="7">
    <source>
        <dbReference type="Proteomes" id="UP001152561"/>
    </source>
</evidence>
<dbReference type="PANTHER" id="PTHR33832:SF21">
    <property type="entry name" value="PROTEINASE INHIBITOR TYPE-2 CEVI57-LIKE"/>
    <property type="match status" value="1"/>
</dbReference>
<evidence type="ECO:0000256" key="1">
    <source>
        <dbReference type="ARBA" id="ARBA00007766"/>
    </source>
</evidence>
<keyword evidence="5" id="KW-0732">Signal</keyword>
<keyword evidence="2" id="KW-0646">Protease inhibitor</keyword>
<evidence type="ECO:0000313" key="6">
    <source>
        <dbReference type="EMBL" id="KAJ8531448.1"/>
    </source>
</evidence>
<dbReference type="InterPro" id="IPR051391">
    <property type="entry name" value="Protease_inhibitor_I20"/>
</dbReference>
<protein>
    <recommendedName>
        <fullName evidence="8">Proteinase inhibitor type-2 CEVI57</fullName>
    </recommendedName>
</protein>
<gene>
    <name evidence="6" type="ORF">K7X08_026882</name>
</gene>
<evidence type="ECO:0000256" key="2">
    <source>
        <dbReference type="ARBA" id="ARBA00022690"/>
    </source>
</evidence>
<evidence type="ECO:0000256" key="3">
    <source>
        <dbReference type="ARBA" id="ARBA00022900"/>
    </source>
</evidence>
<evidence type="ECO:0000256" key="4">
    <source>
        <dbReference type="ARBA" id="ARBA00023157"/>
    </source>
</evidence>
<feature type="signal peptide" evidence="5">
    <location>
        <begin position="1"/>
        <end position="29"/>
    </location>
</feature>
<reference evidence="7" key="1">
    <citation type="journal article" date="2023" name="Proc. Natl. Acad. Sci. U.S.A.">
        <title>Genomic and structural basis for evolution of tropane alkaloid biosynthesis.</title>
        <authorList>
            <person name="Wanga Y.-J."/>
            <person name="Taina T."/>
            <person name="Yua J.-Y."/>
            <person name="Lia J."/>
            <person name="Xua B."/>
            <person name="Chenc J."/>
            <person name="D'Auriad J.C."/>
            <person name="Huanga J.-P."/>
            <person name="Huanga S.-X."/>
        </authorList>
    </citation>
    <scope>NUCLEOTIDE SEQUENCE [LARGE SCALE GENOMIC DNA]</scope>
    <source>
        <strain evidence="7">cv. KIB-2019</strain>
    </source>
</reference>
<evidence type="ECO:0000256" key="5">
    <source>
        <dbReference type="SAM" id="SignalP"/>
    </source>
</evidence>
<keyword evidence="3" id="KW-0722">Serine protease inhibitor</keyword>
<sequence length="90" mass="9643">MAFYKAGILSLLLLSGIFLLGIEVEYANAKSCPQFCDDEVAYMTCPSSGDDQISGVCENCCTADEGCKLFRTDGSLICTGIKDLSIPVKM</sequence>
<dbReference type="GO" id="GO:0004867">
    <property type="term" value="F:serine-type endopeptidase inhibitor activity"/>
    <property type="evidence" value="ECO:0007669"/>
    <property type="project" value="UniProtKB-KW"/>
</dbReference>
<dbReference type="AlphaFoldDB" id="A0A9Q1QYC7"/>